<dbReference type="Pfam" id="PF13175">
    <property type="entry name" value="AAA_15"/>
    <property type="match status" value="1"/>
</dbReference>
<name>A0A1F7GJ66_9BACT</name>
<dbReference type="CDD" id="cd00267">
    <property type="entry name" value="ABC_ATPase"/>
    <property type="match status" value="1"/>
</dbReference>
<comment type="caution">
    <text evidence="2">The sequence shown here is derived from an EMBL/GenBank/DDBJ whole genome shotgun (WGS) entry which is preliminary data.</text>
</comment>
<proteinExistence type="predicted"/>
<evidence type="ECO:0000259" key="1">
    <source>
        <dbReference type="Pfam" id="PF13175"/>
    </source>
</evidence>
<dbReference type="InterPro" id="IPR041685">
    <property type="entry name" value="AAA_GajA/Old/RecF-like"/>
</dbReference>
<reference evidence="2 3" key="1">
    <citation type="journal article" date="2016" name="Nat. Commun.">
        <title>Thousands of microbial genomes shed light on interconnected biogeochemical processes in an aquifer system.</title>
        <authorList>
            <person name="Anantharaman K."/>
            <person name="Brown C.T."/>
            <person name="Hug L.A."/>
            <person name="Sharon I."/>
            <person name="Castelle C.J."/>
            <person name="Probst A.J."/>
            <person name="Thomas B.C."/>
            <person name="Singh A."/>
            <person name="Wilkins M.J."/>
            <person name="Karaoz U."/>
            <person name="Brodie E.L."/>
            <person name="Williams K.H."/>
            <person name="Hubbard S.S."/>
            <person name="Banfield J.F."/>
        </authorList>
    </citation>
    <scope>NUCLEOTIDE SEQUENCE [LARGE SCALE GENOMIC DNA]</scope>
</reference>
<dbReference type="AlphaFoldDB" id="A0A1F7GJ66"/>
<accession>A0A1F7GJ66</accession>
<dbReference type="Proteomes" id="UP000176850">
    <property type="component" value="Unassembled WGS sequence"/>
</dbReference>
<organism evidence="2 3">
    <name type="scientific">Candidatus Roizmanbacteria bacterium RIFCSPHIGHO2_01_FULL_39_24</name>
    <dbReference type="NCBI Taxonomy" id="1802032"/>
    <lineage>
        <taxon>Bacteria</taxon>
        <taxon>Candidatus Roizmaniibacteriota</taxon>
    </lineage>
</organism>
<gene>
    <name evidence="2" type="ORF">A2799_04345</name>
</gene>
<protein>
    <recommendedName>
        <fullName evidence="1">Endonuclease GajA/Old nuclease/RecF-like AAA domain-containing protein</fullName>
    </recommendedName>
</protein>
<dbReference type="SUPFAM" id="SSF52540">
    <property type="entry name" value="P-loop containing nucleoside triphosphate hydrolases"/>
    <property type="match status" value="1"/>
</dbReference>
<dbReference type="PANTHER" id="PTHR43581:SF3">
    <property type="entry name" value="AAA+ ATPASE DOMAIN-CONTAINING PROTEIN"/>
    <property type="match status" value="1"/>
</dbReference>
<sequence length="482" mass="55305">MILKSIQIKNYRSIEEISFDIIPLSDNTFTYGLIGVNEAGKSTILKALALKDGLKDEKGNPLPLKNDFKDRLKSIEIEYSYSLEEDEANQYKELLKSQETPIDTKDVDIKDIKLVIGFNYANPSQSEIKLEIINITDDYENKSAAQELIKESILNKAHKTIFWTAEDRYLISQPIDLDQFASTPDDISVPLKNCFALAGIIGQDAIKARVDLAKESTEREQLKTELSDKVSEHINTAWPKHPIKVTFDISDGLINFHVHDIGTKGKAKTADQRSDGFKQFVSFLLTVSAQNRNNELSNSILLLDEPETHLHPQAQEDLLKELVKITRSGRNNIVFFATHSNYMIDKDDLSRNYKIFKNPNKETKKEKTEKKQFEKKASTYASVTYDVFEISSTDYHNELYDHLRAVYGDENNKDAVGIKEFDNGYFVQVKKLEQEYPLKKGDKKITLPTYIRNCIHYPSNRGKDFNTKLVDSIKLLRSYYEK</sequence>
<evidence type="ECO:0000313" key="2">
    <source>
        <dbReference type="EMBL" id="OGK19018.1"/>
    </source>
</evidence>
<dbReference type="InterPro" id="IPR051396">
    <property type="entry name" value="Bact_Antivir_Def_Nuclease"/>
</dbReference>
<evidence type="ECO:0000313" key="3">
    <source>
        <dbReference type="Proteomes" id="UP000176850"/>
    </source>
</evidence>
<dbReference type="Gene3D" id="3.40.50.300">
    <property type="entry name" value="P-loop containing nucleotide triphosphate hydrolases"/>
    <property type="match status" value="1"/>
</dbReference>
<dbReference type="PANTHER" id="PTHR43581">
    <property type="entry name" value="ATP/GTP PHOSPHATASE"/>
    <property type="match status" value="1"/>
</dbReference>
<feature type="domain" description="Endonuclease GajA/Old nuclease/RecF-like AAA" evidence="1">
    <location>
        <begin position="1"/>
        <end position="344"/>
    </location>
</feature>
<dbReference type="EMBL" id="MFZH01000020">
    <property type="protein sequence ID" value="OGK19018.1"/>
    <property type="molecule type" value="Genomic_DNA"/>
</dbReference>
<dbReference type="InterPro" id="IPR027417">
    <property type="entry name" value="P-loop_NTPase"/>
</dbReference>